<reference evidence="2 3" key="1">
    <citation type="journal article" date="2014" name="Genome Biol. Evol.">
        <title>The genome of the myxosporean Thelohanellus kitauei shows adaptations to nutrient acquisition within its fish host.</title>
        <authorList>
            <person name="Yang Y."/>
            <person name="Xiong J."/>
            <person name="Zhou Z."/>
            <person name="Huo F."/>
            <person name="Miao W."/>
            <person name="Ran C."/>
            <person name="Liu Y."/>
            <person name="Zhang J."/>
            <person name="Feng J."/>
            <person name="Wang M."/>
            <person name="Wang M."/>
            <person name="Wang L."/>
            <person name="Yao B."/>
        </authorList>
    </citation>
    <scope>NUCLEOTIDE SEQUENCE [LARGE SCALE GENOMIC DNA]</scope>
    <source>
        <strain evidence="2">Wuqing</strain>
    </source>
</reference>
<proteinExistence type="predicted"/>
<keyword evidence="3" id="KW-1185">Reference proteome</keyword>
<protein>
    <submittedName>
        <fullName evidence="2">Uncharacterized protein</fullName>
    </submittedName>
</protein>
<feature type="transmembrane region" description="Helical" evidence="1">
    <location>
        <begin position="6"/>
        <end position="24"/>
    </location>
</feature>
<dbReference type="EMBL" id="JWZT01003532">
    <property type="protein sequence ID" value="KII66451.1"/>
    <property type="molecule type" value="Genomic_DNA"/>
</dbReference>
<organism evidence="2 3">
    <name type="scientific">Thelohanellus kitauei</name>
    <name type="common">Myxosporean</name>
    <dbReference type="NCBI Taxonomy" id="669202"/>
    <lineage>
        <taxon>Eukaryota</taxon>
        <taxon>Metazoa</taxon>
        <taxon>Cnidaria</taxon>
        <taxon>Myxozoa</taxon>
        <taxon>Myxosporea</taxon>
        <taxon>Bivalvulida</taxon>
        <taxon>Platysporina</taxon>
        <taxon>Myxobolidae</taxon>
        <taxon>Thelohanellus</taxon>
    </lineage>
</organism>
<dbReference type="AlphaFoldDB" id="A0A0C2MH13"/>
<name>A0A0C2MH13_THEKT</name>
<accession>A0A0C2MH13</accession>
<evidence type="ECO:0000313" key="2">
    <source>
        <dbReference type="EMBL" id="KII66451.1"/>
    </source>
</evidence>
<keyword evidence="1" id="KW-1133">Transmembrane helix</keyword>
<comment type="caution">
    <text evidence="2">The sequence shown here is derived from an EMBL/GenBank/DDBJ whole genome shotgun (WGS) entry which is preliminary data.</text>
</comment>
<evidence type="ECO:0000256" key="1">
    <source>
        <dbReference type="SAM" id="Phobius"/>
    </source>
</evidence>
<sequence length="147" mass="16875">MPEPSTIHAIFLLILYLCFITSRIRHLSWVQDFENIFLLKSIAGYFKDKLIACSFLCTVYNSHGAAKIFREERYASGFSDPRCFTFLNSIILTNNDFLGSKRLSMTFIIFSSGIDFKSYDCNGSFMYCILPVPPTQENLDSFKSPSR</sequence>
<evidence type="ECO:0000313" key="3">
    <source>
        <dbReference type="Proteomes" id="UP000031668"/>
    </source>
</evidence>
<gene>
    <name evidence="2" type="ORF">RF11_02096</name>
</gene>
<keyword evidence="1" id="KW-0472">Membrane</keyword>
<keyword evidence="1" id="KW-0812">Transmembrane</keyword>
<dbReference type="Proteomes" id="UP000031668">
    <property type="component" value="Unassembled WGS sequence"/>
</dbReference>